<sequence>MKNKLFTYENKLLVLMSITFGLVFVDRMALTYLSPFLIKDLGLNNAQLGMLVSGLSLTWAISGYISTSWAEKHNKKKTVFVGAVVLFSLSSISSALATTFTVLLVTRLLMGLSEGPTLPLIQSFIAKESSKNRIGFNMGFLQSFGSTLFGFMIAPIVLVLLAEKFGWRSTFLIAGVPGLIIAFVNWKFLRKNTVENVQKLEDKSLSFKELWAYKNIRVGVLISCCMMTWLNCSIAFLPKFFIEVQHLTEGQIGAIMGLMGLSSLISGIVVPTLSDKYGRKPFVMLFAFVGVFYPMAILFMQNSGLQVPSMFIAYFFFGTFPIVLSAIPSEIIPMHSTGKAIGMLGGAGEIVGGMIAPLVAGILADKYGISVPFYIAGLAALVAGIASFMMIETKVKINTITN</sequence>
<dbReference type="RefSeq" id="WP_369753978.1">
    <property type="nucleotide sequence ID" value="NZ_CP165625.1"/>
</dbReference>
<dbReference type="InterPro" id="IPR036259">
    <property type="entry name" value="MFS_trans_sf"/>
</dbReference>
<evidence type="ECO:0000259" key="7">
    <source>
        <dbReference type="PROSITE" id="PS50850"/>
    </source>
</evidence>
<dbReference type="InterPro" id="IPR011701">
    <property type="entry name" value="MFS"/>
</dbReference>
<dbReference type="GO" id="GO:0005886">
    <property type="term" value="C:plasma membrane"/>
    <property type="evidence" value="ECO:0007669"/>
    <property type="project" value="UniProtKB-SubCell"/>
</dbReference>
<reference evidence="8" key="1">
    <citation type="submission" date="2024-07" db="EMBL/GenBank/DDBJ databases">
        <authorList>
            <person name="Biller S.J."/>
        </authorList>
    </citation>
    <scope>NUCLEOTIDE SEQUENCE</scope>
    <source>
        <strain evidence="8">WC2409</strain>
    </source>
</reference>
<evidence type="ECO:0000256" key="5">
    <source>
        <dbReference type="ARBA" id="ARBA00023136"/>
    </source>
</evidence>
<feature type="transmembrane region" description="Helical" evidence="6">
    <location>
        <begin position="108"/>
        <end position="126"/>
    </location>
</feature>
<dbReference type="PROSITE" id="PS50850">
    <property type="entry name" value="MFS"/>
    <property type="match status" value="1"/>
</dbReference>
<dbReference type="PANTHER" id="PTHR43124">
    <property type="entry name" value="PURINE EFFLUX PUMP PBUE"/>
    <property type="match status" value="1"/>
</dbReference>
<evidence type="ECO:0000256" key="4">
    <source>
        <dbReference type="ARBA" id="ARBA00022989"/>
    </source>
</evidence>
<feature type="transmembrane region" description="Helical" evidence="6">
    <location>
        <begin position="250"/>
        <end position="270"/>
    </location>
</feature>
<comment type="subcellular location">
    <subcellularLocation>
        <location evidence="1">Cell membrane</location>
        <topology evidence="1">Multi-pass membrane protein</topology>
    </subcellularLocation>
</comment>
<evidence type="ECO:0000256" key="2">
    <source>
        <dbReference type="ARBA" id="ARBA00022475"/>
    </source>
</evidence>
<dbReference type="Pfam" id="PF07690">
    <property type="entry name" value="MFS_1"/>
    <property type="match status" value="1"/>
</dbReference>
<keyword evidence="2" id="KW-1003">Cell membrane</keyword>
<dbReference type="SUPFAM" id="SSF103473">
    <property type="entry name" value="MFS general substrate transporter"/>
    <property type="match status" value="1"/>
</dbReference>
<dbReference type="InterPro" id="IPR020846">
    <property type="entry name" value="MFS_dom"/>
</dbReference>
<dbReference type="GO" id="GO:0022857">
    <property type="term" value="F:transmembrane transporter activity"/>
    <property type="evidence" value="ECO:0007669"/>
    <property type="project" value="InterPro"/>
</dbReference>
<feature type="transmembrane region" description="Helical" evidence="6">
    <location>
        <begin position="369"/>
        <end position="391"/>
    </location>
</feature>
<evidence type="ECO:0000256" key="3">
    <source>
        <dbReference type="ARBA" id="ARBA00022692"/>
    </source>
</evidence>
<feature type="transmembrane region" description="Helical" evidence="6">
    <location>
        <begin position="218"/>
        <end position="238"/>
    </location>
</feature>
<protein>
    <submittedName>
        <fullName evidence="8">MFS transporter</fullName>
    </submittedName>
</protein>
<feature type="transmembrane region" description="Helical" evidence="6">
    <location>
        <begin position="282"/>
        <end position="301"/>
    </location>
</feature>
<proteinExistence type="predicted"/>
<gene>
    <name evidence="8" type="ORF">AB3G34_07695</name>
</gene>
<feature type="domain" description="Major facilitator superfamily (MFS) profile" evidence="7">
    <location>
        <begin position="12"/>
        <end position="395"/>
    </location>
</feature>
<feature type="transmembrane region" description="Helical" evidence="6">
    <location>
        <begin position="307"/>
        <end position="328"/>
    </location>
</feature>
<feature type="transmembrane region" description="Helical" evidence="6">
    <location>
        <begin position="46"/>
        <end position="67"/>
    </location>
</feature>
<evidence type="ECO:0000256" key="6">
    <source>
        <dbReference type="SAM" id="Phobius"/>
    </source>
</evidence>
<dbReference type="PANTHER" id="PTHR43124:SF3">
    <property type="entry name" value="CHLORAMPHENICOL EFFLUX PUMP RV0191"/>
    <property type="match status" value="1"/>
</dbReference>
<feature type="transmembrane region" description="Helical" evidence="6">
    <location>
        <begin position="340"/>
        <end position="363"/>
    </location>
</feature>
<feature type="transmembrane region" description="Helical" evidence="6">
    <location>
        <begin position="138"/>
        <end position="161"/>
    </location>
</feature>
<keyword evidence="3 6" id="KW-0812">Transmembrane</keyword>
<organism evidence="8">
    <name type="scientific">Flavobacterium sp. WC2409</name>
    <dbReference type="NCBI Taxonomy" id="3234139"/>
    <lineage>
        <taxon>Bacteria</taxon>
        <taxon>Pseudomonadati</taxon>
        <taxon>Bacteroidota</taxon>
        <taxon>Flavobacteriia</taxon>
        <taxon>Flavobacteriales</taxon>
        <taxon>Flavobacteriaceae</taxon>
        <taxon>Flavobacterium</taxon>
    </lineage>
</organism>
<dbReference type="Gene3D" id="1.20.1250.20">
    <property type="entry name" value="MFS general substrate transporter like domains"/>
    <property type="match status" value="2"/>
</dbReference>
<dbReference type="InterPro" id="IPR050189">
    <property type="entry name" value="MFS_Efflux_Transporters"/>
</dbReference>
<evidence type="ECO:0000256" key="1">
    <source>
        <dbReference type="ARBA" id="ARBA00004651"/>
    </source>
</evidence>
<feature type="transmembrane region" description="Helical" evidence="6">
    <location>
        <begin position="79"/>
        <end position="102"/>
    </location>
</feature>
<name>A0AB39W9R7_9FLAO</name>
<feature type="transmembrane region" description="Helical" evidence="6">
    <location>
        <begin position="167"/>
        <end position="189"/>
    </location>
</feature>
<evidence type="ECO:0000313" key="8">
    <source>
        <dbReference type="EMBL" id="XDU96987.1"/>
    </source>
</evidence>
<dbReference type="EMBL" id="CP165625">
    <property type="protein sequence ID" value="XDU96987.1"/>
    <property type="molecule type" value="Genomic_DNA"/>
</dbReference>
<keyword evidence="4 6" id="KW-1133">Transmembrane helix</keyword>
<feature type="transmembrane region" description="Helical" evidence="6">
    <location>
        <begin position="12"/>
        <end position="34"/>
    </location>
</feature>
<dbReference type="AlphaFoldDB" id="A0AB39W9R7"/>
<keyword evidence="5 6" id="KW-0472">Membrane</keyword>
<accession>A0AB39W9R7</accession>